<dbReference type="EMBL" id="JAGEMK010000002">
    <property type="protein sequence ID" value="MBO1751330.1"/>
    <property type="molecule type" value="Genomic_DNA"/>
</dbReference>
<evidence type="ECO:0000313" key="1">
    <source>
        <dbReference type="EMBL" id="MBO1751330.1"/>
    </source>
</evidence>
<reference evidence="1" key="1">
    <citation type="submission" date="2021-03" db="EMBL/GenBank/DDBJ databases">
        <title>Actinotalea soli sp. nov., isolated from soil.</title>
        <authorList>
            <person name="Ping W."/>
            <person name="Zhang J."/>
        </authorList>
    </citation>
    <scope>NUCLEOTIDE SEQUENCE</scope>
    <source>
        <strain evidence="1">BY-33</strain>
    </source>
</reference>
<name>A0A939RUH3_9CELL</name>
<proteinExistence type="predicted"/>
<accession>A0A939RUH3</accession>
<dbReference type="RefSeq" id="WP_208054993.1">
    <property type="nucleotide sequence ID" value="NZ_JAGEMK010000002.1"/>
</dbReference>
<comment type="caution">
    <text evidence="1">The sequence shown here is derived from an EMBL/GenBank/DDBJ whole genome shotgun (WGS) entry which is preliminary data.</text>
</comment>
<protein>
    <submittedName>
        <fullName evidence="1">Uncharacterized protein</fullName>
    </submittedName>
</protein>
<dbReference type="Proteomes" id="UP000664209">
    <property type="component" value="Unassembled WGS sequence"/>
</dbReference>
<organism evidence="1 2">
    <name type="scientific">Actinotalea soli</name>
    <dbReference type="NCBI Taxonomy" id="2819234"/>
    <lineage>
        <taxon>Bacteria</taxon>
        <taxon>Bacillati</taxon>
        <taxon>Actinomycetota</taxon>
        <taxon>Actinomycetes</taxon>
        <taxon>Micrococcales</taxon>
        <taxon>Cellulomonadaceae</taxon>
        <taxon>Actinotalea</taxon>
    </lineage>
</organism>
<sequence length="70" mass="7499">MLSHHRPQTGDEVAVAEARHALRTPTAAPDARVLGAVHHGLLAVDADDAPAEVTVEDPYPQMAVRRRDGL</sequence>
<evidence type="ECO:0000313" key="2">
    <source>
        <dbReference type="Proteomes" id="UP000664209"/>
    </source>
</evidence>
<gene>
    <name evidence="1" type="ORF">J4G33_05890</name>
</gene>
<dbReference type="AlphaFoldDB" id="A0A939RUH3"/>
<keyword evidence="2" id="KW-1185">Reference proteome</keyword>